<dbReference type="InterPro" id="IPR036852">
    <property type="entry name" value="Peptidase_S8/S53_dom_sf"/>
</dbReference>
<comment type="caution">
    <text evidence="4">The sequence shown here is derived from an EMBL/GenBank/DDBJ whole genome shotgun (WGS) entry which is preliminary data.</text>
</comment>
<dbReference type="Gene3D" id="3.40.50.200">
    <property type="entry name" value="Peptidase S8/S53 domain"/>
    <property type="match status" value="1"/>
</dbReference>
<feature type="compositionally biased region" description="Polar residues" evidence="3">
    <location>
        <begin position="125"/>
        <end position="136"/>
    </location>
</feature>
<dbReference type="GO" id="GO:0006508">
    <property type="term" value="P:proteolysis"/>
    <property type="evidence" value="ECO:0007669"/>
    <property type="project" value="InterPro"/>
</dbReference>
<evidence type="ECO:0000256" key="2">
    <source>
        <dbReference type="ARBA" id="ARBA00022801"/>
    </source>
</evidence>
<evidence type="ECO:0000256" key="3">
    <source>
        <dbReference type="SAM" id="MobiDB-lite"/>
    </source>
</evidence>
<dbReference type="PATRIC" id="fig|742734.4.peg.1433"/>
<dbReference type="Proteomes" id="UP000037392">
    <property type="component" value="Unassembled WGS sequence"/>
</dbReference>
<evidence type="ECO:0000256" key="1">
    <source>
        <dbReference type="ARBA" id="ARBA00011073"/>
    </source>
</evidence>
<gene>
    <name evidence="4" type="ORF">HMPREF9470_01337</name>
</gene>
<dbReference type="InterPro" id="IPR023827">
    <property type="entry name" value="Peptidase_S8_Asp-AS"/>
</dbReference>
<feature type="region of interest" description="Disordered" evidence="3">
    <location>
        <begin position="117"/>
        <end position="136"/>
    </location>
</feature>
<dbReference type="PROSITE" id="PS00136">
    <property type="entry name" value="SUBTILASE_ASP"/>
    <property type="match status" value="1"/>
</dbReference>
<accession>A0A0J9CBG3</accession>
<dbReference type="EMBL" id="ADLK01000009">
    <property type="protein sequence ID" value="KMW22458.1"/>
    <property type="molecule type" value="Genomic_DNA"/>
</dbReference>
<protein>
    <recommendedName>
        <fullName evidence="6">Peptidase S8/S53 domain-containing protein</fullName>
    </recommendedName>
</protein>
<name>A0A0J9CBG3_9FIRM</name>
<dbReference type="AlphaFoldDB" id="A0A0J9CBG3"/>
<comment type="similarity">
    <text evidence="1">Belongs to the peptidase S8 family.</text>
</comment>
<dbReference type="GeneID" id="93165800"/>
<keyword evidence="2" id="KW-0378">Hydrolase</keyword>
<proteinExistence type="inferred from homology"/>
<sequence>MVKKKGSYPVLLLAAGILCTGLLIHTYPPGWGGVVRAAVREQAERRRRQREQSVEQERPMTDCSCWHFTGMAPSRSIHMKASDTLAGEQWALSNDGTFQMEDEQNRFPVFDRPFTQPSAPGHWQRPQQGMSGSAPWGTSGNMPSGTPQNTFPGVRGITPGKNGSCRDAGSGICRISRSRNHIRGKCGCRGGSSGRDRYKRGGSLGFIREGNREVVIALIDTGVDISHQELSGSIWINEDEISGNGIEIRHP</sequence>
<dbReference type="RefSeq" id="WP_242849230.1">
    <property type="nucleotide sequence ID" value="NZ_KQ235876.1"/>
</dbReference>
<evidence type="ECO:0000313" key="5">
    <source>
        <dbReference type="Proteomes" id="UP000037392"/>
    </source>
</evidence>
<evidence type="ECO:0000313" key="4">
    <source>
        <dbReference type="EMBL" id="KMW22458.1"/>
    </source>
</evidence>
<dbReference type="GO" id="GO:0004252">
    <property type="term" value="F:serine-type endopeptidase activity"/>
    <property type="evidence" value="ECO:0007669"/>
    <property type="project" value="InterPro"/>
</dbReference>
<organism evidence="4 5">
    <name type="scientific">[Clostridium] citroniae WAL-19142</name>
    <dbReference type="NCBI Taxonomy" id="742734"/>
    <lineage>
        <taxon>Bacteria</taxon>
        <taxon>Bacillati</taxon>
        <taxon>Bacillota</taxon>
        <taxon>Clostridia</taxon>
        <taxon>Lachnospirales</taxon>
        <taxon>Lachnospiraceae</taxon>
        <taxon>Enterocloster</taxon>
    </lineage>
</organism>
<evidence type="ECO:0008006" key="6">
    <source>
        <dbReference type="Google" id="ProtNLM"/>
    </source>
</evidence>
<reference evidence="4 5" key="1">
    <citation type="submission" date="2011-04" db="EMBL/GenBank/DDBJ databases">
        <title>The Genome Sequence of Clostridium citroniae WAL-19142.</title>
        <authorList>
            <consortium name="The Broad Institute Genome Sequencing Platform"/>
            <person name="Earl A."/>
            <person name="Ward D."/>
            <person name="Feldgarden M."/>
            <person name="Gevers D."/>
            <person name="Warren Y.A."/>
            <person name="Tyrrell K.L."/>
            <person name="Citron D.M."/>
            <person name="Goldstein E.J."/>
            <person name="Daigneault M."/>
            <person name="Allen-Vercoe E."/>
            <person name="Young S.K."/>
            <person name="Zeng Q."/>
            <person name="Gargeya S."/>
            <person name="Fitzgerald M."/>
            <person name="Haas B."/>
            <person name="Abouelleil A."/>
            <person name="Alvarado L."/>
            <person name="Arachchi H.M."/>
            <person name="Berlin A."/>
            <person name="Brown A."/>
            <person name="Chapman S.B."/>
            <person name="Chen Z."/>
            <person name="Dunbar C."/>
            <person name="Freedman E."/>
            <person name="Gearin G."/>
            <person name="Gellesch M."/>
            <person name="Goldberg J."/>
            <person name="Griggs A."/>
            <person name="Gujja S."/>
            <person name="Heilman E.R."/>
            <person name="Heiman D."/>
            <person name="Howarth C."/>
            <person name="Larson L."/>
            <person name="Lui A."/>
            <person name="MacDonald P.J."/>
            <person name="Mehta T."/>
            <person name="Montmayeur A."/>
            <person name="Murphy C."/>
            <person name="Neiman D."/>
            <person name="Pearson M."/>
            <person name="Priest M."/>
            <person name="Roberts A."/>
            <person name="Saif S."/>
            <person name="Shea T."/>
            <person name="Shenoy N."/>
            <person name="Sisk P."/>
            <person name="Stolte C."/>
            <person name="Sykes S."/>
            <person name="White J."/>
            <person name="Yandava C."/>
            <person name="Wortman J."/>
            <person name="Nusbaum C."/>
            <person name="Birren B."/>
        </authorList>
    </citation>
    <scope>NUCLEOTIDE SEQUENCE [LARGE SCALE GENOMIC DNA]</scope>
    <source>
        <strain evidence="4 5">WAL-19142</strain>
    </source>
</reference>